<proteinExistence type="predicted"/>
<gene>
    <name evidence="2" type="ORF">SAMN02982985_00914</name>
</gene>
<evidence type="ECO:0000313" key="2">
    <source>
        <dbReference type="EMBL" id="SFL64039.1"/>
    </source>
</evidence>
<dbReference type="EMBL" id="FOTW01000006">
    <property type="protein sequence ID" value="SFL64039.1"/>
    <property type="molecule type" value="Genomic_DNA"/>
</dbReference>
<reference evidence="2 3" key="1">
    <citation type="submission" date="2016-10" db="EMBL/GenBank/DDBJ databases">
        <authorList>
            <person name="de Groot N.N."/>
        </authorList>
    </citation>
    <scope>NUCLEOTIDE SEQUENCE [LARGE SCALE GENOMIC DNA]</scope>
    <source>
        <strain evidence="2 3">ATCC 43154</strain>
    </source>
</reference>
<sequence>MTPRSIGCGAALLGAALVAGVLAAAPARAETLDTPSFTIAIERHCAEGNVSCDKVGYTGTSKKNGKAIRLNGKTMHTLCADGVTPCRFIGYEFRNGNVNYTVTDGGELTVTIGRKLVLQERGEWK</sequence>
<feature type="chain" id="PRO_5011618709" description="DUF2845 domain-containing protein" evidence="1">
    <location>
        <begin position="30"/>
        <end position="125"/>
    </location>
</feature>
<name>A0A1I4JBU1_9BURK</name>
<dbReference type="Proteomes" id="UP000199470">
    <property type="component" value="Unassembled WGS sequence"/>
</dbReference>
<protein>
    <recommendedName>
        <fullName evidence="4">DUF2845 domain-containing protein</fullName>
    </recommendedName>
</protein>
<keyword evidence="1" id="KW-0732">Signal</keyword>
<keyword evidence="3" id="KW-1185">Reference proteome</keyword>
<dbReference type="AlphaFoldDB" id="A0A1I4JBU1"/>
<organism evidence="2 3">
    <name type="scientific">Rugamonas rubra</name>
    <dbReference type="NCBI Taxonomy" id="758825"/>
    <lineage>
        <taxon>Bacteria</taxon>
        <taxon>Pseudomonadati</taxon>
        <taxon>Pseudomonadota</taxon>
        <taxon>Betaproteobacteria</taxon>
        <taxon>Burkholderiales</taxon>
        <taxon>Oxalobacteraceae</taxon>
        <taxon>Telluria group</taxon>
        <taxon>Rugamonas</taxon>
    </lineage>
</organism>
<accession>A0A1I4JBU1</accession>
<feature type="signal peptide" evidence="1">
    <location>
        <begin position="1"/>
        <end position="29"/>
    </location>
</feature>
<dbReference type="RefSeq" id="WP_245774093.1">
    <property type="nucleotide sequence ID" value="NZ_FOTW01000006.1"/>
</dbReference>
<evidence type="ECO:0000256" key="1">
    <source>
        <dbReference type="SAM" id="SignalP"/>
    </source>
</evidence>
<evidence type="ECO:0008006" key="4">
    <source>
        <dbReference type="Google" id="ProtNLM"/>
    </source>
</evidence>
<dbReference type="STRING" id="758825.SAMN02982985_00914"/>
<evidence type="ECO:0000313" key="3">
    <source>
        <dbReference type="Proteomes" id="UP000199470"/>
    </source>
</evidence>